<dbReference type="OrthoDB" id="9790784at2"/>
<feature type="domain" description="Peptidase S8/S53" evidence="6">
    <location>
        <begin position="157"/>
        <end position="389"/>
    </location>
</feature>
<dbReference type="SUPFAM" id="SSF52743">
    <property type="entry name" value="Subtilisin-like"/>
    <property type="match status" value="1"/>
</dbReference>
<feature type="chain" id="PRO_5012839913" evidence="5">
    <location>
        <begin position="18"/>
        <end position="403"/>
    </location>
</feature>
<dbReference type="InterPro" id="IPR015500">
    <property type="entry name" value="Peptidase_S8_subtilisin-rel"/>
</dbReference>
<dbReference type="Proteomes" id="UP000185639">
    <property type="component" value="Unassembled WGS sequence"/>
</dbReference>
<dbReference type="AlphaFoldDB" id="A0A1N7KBM7"/>
<dbReference type="Pfam" id="PF00082">
    <property type="entry name" value="Peptidase_S8"/>
    <property type="match status" value="1"/>
</dbReference>
<sequence>MRSLLLLLVIFSSPSMGCELPFPNLGKVWCLVPSANDSQAGVYRVSGKDLQVSLSDRLIVRANGFTRESLQALDSRIEAVSELYLMDDAVYYSVNVGIKDRLPGVIRSLSKVQGISLVQPDILQLREKHATDVPAPTPPAYLTQLGIPELWPATPQGRGVRVAVIDDGFDLEHEELTHTQVIFSYDTASRSQDVSPGGGDDSHGTRVAGTIFAAHNGVGIDGIAPQANLIAIRQPDTWTSHTILSFYLSKLSQADIVNASWRSQWLLEPVADIVADLAQNGRRGKGSAVVFSAGNSGVELTGDDSESQLQVAVVIGAGNGQGQRTRFSNYGQSVDAYVYGKTAPAVVPGGYGRFSGTSLSAAVVSGYFALLLSQDPSLTLDQLVARLLQRLSQYQSSLQGPES</sequence>
<reference evidence="8" key="1">
    <citation type="submission" date="2017-01" db="EMBL/GenBank/DDBJ databases">
        <authorList>
            <person name="Varghese N."/>
            <person name="Submissions S."/>
        </authorList>
    </citation>
    <scope>NUCLEOTIDE SEQUENCE [LARGE SCALE GENOMIC DNA]</scope>
    <source>
        <strain evidence="8">DSM 24913</strain>
    </source>
</reference>
<keyword evidence="5" id="KW-0732">Signal</keyword>
<dbReference type="InterPro" id="IPR023827">
    <property type="entry name" value="Peptidase_S8_Asp-AS"/>
</dbReference>
<organism evidence="7 8">
    <name type="scientific">Thalassolituus maritimus</name>
    <dbReference type="NCBI Taxonomy" id="484498"/>
    <lineage>
        <taxon>Bacteria</taxon>
        <taxon>Pseudomonadati</taxon>
        <taxon>Pseudomonadota</taxon>
        <taxon>Gammaproteobacteria</taxon>
        <taxon>Oceanospirillales</taxon>
        <taxon>Oceanospirillaceae</taxon>
        <taxon>Thalassolituus</taxon>
    </lineage>
</organism>
<evidence type="ECO:0000256" key="4">
    <source>
        <dbReference type="PROSITE-ProRule" id="PRU01240"/>
    </source>
</evidence>
<feature type="active site" description="Charge relay system" evidence="4">
    <location>
        <position position="203"/>
    </location>
</feature>
<gene>
    <name evidence="7" type="ORF">SAMN05421686_102411</name>
</gene>
<dbReference type="Gene3D" id="3.40.50.200">
    <property type="entry name" value="Peptidase S8/S53 domain"/>
    <property type="match status" value="1"/>
</dbReference>
<dbReference type="GO" id="GO:0016485">
    <property type="term" value="P:protein processing"/>
    <property type="evidence" value="ECO:0007669"/>
    <property type="project" value="TreeGrafter"/>
</dbReference>
<dbReference type="PROSITE" id="PS00136">
    <property type="entry name" value="SUBTILASE_ASP"/>
    <property type="match status" value="1"/>
</dbReference>
<feature type="signal peptide" evidence="5">
    <location>
        <begin position="1"/>
        <end position="17"/>
    </location>
</feature>
<dbReference type="RefSeq" id="WP_084188637.1">
    <property type="nucleotide sequence ID" value="NZ_FTOH01000002.1"/>
</dbReference>
<evidence type="ECO:0000313" key="7">
    <source>
        <dbReference type="EMBL" id="SIS58953.1"/>
    </source>
</evidence>
<comment type="similarity">
    <text evidence="4">Belongs to the peptidase S8 family.</text>
</comment>
<protein>
    <submittedName>
        <fullName evidence="7">Subtilase family protein</fullName>
    </submittedName>
</protein>
<feature type="active site" description="Charge relay system" evidence="4">
    <location>
        <position position="358"/>
    </location>
</feature>
<evidence type="ECO:0000256" key="1">
    <source>
        <dbReference type="ARBA" id="ARBA00022670"/>
    </source>
</evidence>
<dbReference type="PROSITE" id="PS51892">
    <property type="entry name" value="SUBTILASE"/>
    <property type="match status" value="1"/>
</dbReference>
<accession>A0A1N7KBM7</accession>
<dbReference type="PRINTS" id="PR00723">
    <property type="entry name" value="SUBTILISIN"/>
</dbReference>
<evidence type="ECO:0000256" key="2">
    <source>
        <dbReference type="ARBA" id="ARBA00022801"/>
    </source>
</evidence>
<dbReference type="GO" id="GO:0004252">
    <property type="term" value="F:serine-type endopeptidase activity"/>
    <property type="evidence" value="ECO:0007669"/>
    <property type="project" value="UniProtKB-UniRule"/>
</dbReference>
<feature type="active site" description="Charge relay system" evidence="4">
    <location>
        <position position="166"/>
    </location>
</feature>
<proteinExistence type="inferred from homology"/>
<evidence type="ECO:0000259" key="6">
    <source>
        <dbReference type="Pfam" id="PF00082"/>
    </source>
</evidence>
<name>A0A1N7KBM7_9GAMM</name>
<keyword evidence="8" id="KW-1185">Reference proteome</keyword>
<dbReference type="EMBL" id="FTOH01000002">
    <property type="protein sequence ID" value="SIS58953.1"/>
    <property type="molecule type" value="Genomic_DNA"/>
</dbReference>
<keyword evidence="2 4" id="KW-0378">Hydrolase</keyword>
<dbReference type="GO" id="GO:0016020">
    <property type="term" value="C:membrane"/>
    <property type="evidence" value="ECO:0007669"/>
    <property type="project" value="TreeGrafter"/>
</dbReference>
<evidence type="ECO:0000256" key="3">
    <source>
        <dbReference type="ARBA" id="ARBA00022825"/>
    </source>
</evidence>
<evidence type="ECO:0000313" key="8">
    <source>
        <dbReference type="Proteomes" id="UP000185639"/>
    </source>
</evidence>
<dbReference type="STRING" id="484498.SAMN05421686_102411"/>
<dbReference type="PANTHER" id="PTHR42884:SF14">
    <property type="entry name" value="NEUROENDOCRINE CONVERTASE 1"/>
    <property type="match status" value="1"/>
</dbReference>
<dbReference type="InterPro" id="IPR036852">
    <property type="entry name" value="Peptidase_S8/S53_dom_sf"/>
</dbReference>
<keyword evidence="1 4" id="KW-0645">Protease</keyword>
<dbReference type="InterPro" id="IPR000209">
    <property type="entry name" value="Peptidase_S8/S53_dom"/>
</dbReference>
<keyword evidence="3 4" id="KW-0720">Serine protease</keyword>
<evidence type="ECO:0000256" key="5">
    <source>
        <dbReference type="SAM" id="SignalP"/>
    </source>
</evidence>
<dbReference type="PANTHER" id="PTHR42884">
    <property type="entry name" value="PROPROTEIN CONVERTASE SUBTILISIN/KEXIN-RELATED"/>
    <property type="match status" value="1"/>
</dbReference>